<proteinExistence type="predicted"/>
<dbReference type="AlphaFoldDB" id="A0A453A8P9"/>
<evidence type="ECO:0000256" key="1">
    <source>
        <dbReference type="SAM" id="MobiDB-lite"/>
    </source>
</evidence>
<organism evidence="2 3">
    <name type="scientific">Aegilops tauschii subsp. strangulata</name>
    <name type="common">Goatgrass</name>
    <dbReference type="NCBI Taxonomy" id="200361"/>
    <lineage>
        <taxon>Eukaryota</taxon>
        <taxon>Viridiplantae</taxon>
        <taxon>Streptophyta</taxon>
        <taxon>Embryophyta</taxon>
        <taxon>Tracheophyta</taxon>
        <taxon>Spermatophyta</taxon>
        <taxon>Magnoliopsida</taxon>
        <taxon>Liliopsida</taxon>
        <taxon>Poales</taxon>
        <taxon>Poaceae</taxon>
        <taxon>BOP clade</taxon>
        <taxon>Pooideae</taxon>
        <taxon>Triticodae</taxon>
        <taxon>Triticeae</taxon>
        <taxon>Triticinae</taxon>
        <taxon>Aegilops</taxon>
    </lineage>
</organism>
<protein>
    <submittedName>
        <fullName evidence="2">Uncharacterized protein</fullName>
    </submittedName>
</protein>
<dbReference type="Proteomes" id="UP000015105">
    <property type="component" value="Chromosome 2D"/>
</dbReference>
<evidence type="ECO:0000313" key="2">
    <source>
        <dbReference type="EnsemblPlants" id="AET2Gv20030600.4"/>
    </source>
</evidence>
<reference evidence="2" key="4">
    <citation type="submission" date="2019-03" db="UniProtKB">
        <authorList>
            <consortium name="EnsemblPlants"/>
        </authorList>
    </citation>
    <scope>IDENTIFICATION</scope>
</reference>
<accession>A0A453A8P9</accession>
<reference evidence="2" key="3">
    <citation type="journal article" date="2017" name="Nature">
        <title>Genome sequence of the progenitor of the wheat D genome Aegilops tauschii.</title>
        <authorList>
            <person name="Luo M.C."/>
            <person name="Gu Y.Q."/>
            <person name="Puiu D."/>
            <person name="Wang H."/>
            <person name="Twardziok S.O."/>
            <person name="Deal K.R."/>
            <person name="Huo N."/>
            <person name="Zhu T."/>
            <person name="Wang L."/>
            <person name="Wang Y."/>
            <person name="McGuire P.E."/>
            <person name="Liu S."/>
            <person name="Long H."/>
            <person name="Ramasamy R.K."/>
            <person name="Rodriguez J.C."/>
            <person name="Van S.L."/>
            <person name="Yuan L."/>
            <person name="Wang Z."/>
            <person name="Xia Z."/>
            <person name="Xiao L."/>
            <person name="Anderson O.D."/>
            <person name="Ouyang S."/>
            <person name="Liang Y."/>
            <person name="Zimin A.V."/>
            <person name="Pertea G."/>
            <person name="Qi P."/>
            <person name="Bennetzen J.L."/>
            <person name="Dai X."/>
            <person name="Dawson M.W."/>
            <person name="Muller H.G."/>
            <person name="Kugler K."/>
            <person name="Rivarola-Duarte L."/>
            <person name="Spannagl M."/>
            <person name="Mayer K.F.X."/>
            <person name="Lu F.H."/>
            <person name="Bevan M.W."/>
            <person name="Leroy P."/>
            <person name="Li P."/>
            <person name="You F.M."/>
            <person name="Sun Q."/>
            <person name="Liu Z."/>
            <person name="Lyons E."/>
            <person name="Wicker T."/>
            <person name="Salzberg S.L."/>
            <person name="Devos K.M."/>
            <person name="Dvorak J."/>
        </authorList>
    </citation>
    <scope>NUCLEOTIDE SEQUENCE [LARGE SCALE GENOMIC DNA]</scope>
    <source>
        <strain evidence="2">cv. AL8/78</strain>
    </source>
</reference>
<name>A0A453A8P9_AEGTS</name>
<evidence type="ECO:0000313" key="3">
    <source>
        <dbReference type="Proteomes" id="UP000015105"/>
    </source>
</evidence>
<dbReference type="Gramene" id="AET2Gv20030600.4">
    <property type="protein sequence ID" value="AET2Gv20030600.4"/>
    <property type="gene ID" value="AET2Gv20030600"/>
</dbReference>
<keyword evidence="3" id="KW-1185">Reference proteome</keyword>
<feature type="region of interest" description="Disordered" evidence="1">
    <location>
        <begin position="38"/>
        <end position="67"/>
    </location>
</feature>
<reference evidence="3" key="2">
    <citation type="journal article" date="2017" name="Nat. Plants">
        <title>The Aegilops tauschii genome reveals multiple impacts of transposons.</title>
        <authorList>
            <person name="Zhao G."/>
            <person name="Zou C."/>
            <person name="Li K."/>
            <person name="Wang K."/>
            <person name="Li T."/>
            <person name="Gao L."/>
            <person name="Zhang X."/>
            <person name="Wang H."/>
            <person name="Yang Z."/>
            <person name="Liu X."/>
            <person name="Jiang W."/>
            <person name="Mao L."/>
            <person name="Kong X."/>
            <person name="Jiao Y."/>
            <person name="Jia J."/>
        </authorList>
    </citation>
    <scope>NUCLEOTIDE SEQUENCE [LARGE SCALE GENOMIC DNA]</scope>
    <source>
        <strain evidence="3">cv. AL8/78</strain>
    </source>
</reference>
<feature type="compositionally biased region" description="Polar residues" evidence="1">
    <location>
        <begin position="40"/>
        <end position="67"/>
    </location>
</feature>
<dbReference type="EnsemblPlants" id="AET2Gv20030600.4">
    <property type="protein sequence ID" value="AET2Gv20030600.4"/>
    <property type="gene ID" value="AET2Gv20030600"/>
</dbReference>
<sequence length="67" mass="7013">GRTPCPGGSGCRASSEVRRKIQIPCWFHDGGPEVARRLESQVSGHQLAPTTASLRCNPSSGNGPPLS</sequence>
<reference evidence="2" key="5">
    <citation type="journal article" date="2021" name="G3 (Bethesda)">
        <title>Aegilops tauschii genome assembly Aet v5.0 features greater sequence contiguity and improved annotation.</title>
        <authorList>
            <person name="Wang L."/>
            <person name="Zhu T."/>
            <person name="Rodriguez J.C."/>
            <person name="Deal K.R."/>
            <person name="Dubcovsky J."/>
            <person name="McGuire P.E."/>
            <person name="Lux T."/>
            <person name="Spannagl M."/>
            <person name="Mayer K.F.X."/>
            <person name="Baldrich P."/>
            <person name="Meyers B.C."/>
            <person name="Huo N."/>
            <person name="Gu Y.Q."/>
            <person name="Zhou H."/>
            <person name="Devos K.M."/>
            <person name="Bennetzen J.L."/>
            <person name="Unver T."/>
            <person name="Budak H."/>
            <person name="Gulick P.J."/>
            <person name="Galiba G."/>
            <person name="Kalapos B."/>
            <person name="Nelson D.R."/>
            <person name="Li P."/>
            <person name="You F.M."/>
            <person name="Luo M.C."/>
            <person name="Dvorak J."/>
        </authorList>
    </citation>
    <scope>NUCLEOTIDE SEQUENCE [LARGE SCALE GENOMIC DNA]</scope>
    <source>
        <strain evidence="2">cv. AL8/78</strain>
    </source>
</reference>
<reference evidence="3" key="1">
    <citation type="journal article" date="2014" name="Science">
        <title>Ancient hybridizations among the ancestral genomes of bread wheat.</title>
        <authorList>
            <consortium name="International Wheat Genome Sequencing Consortium,"/>
            <person name="Marcussen T."/>
            <person name="Sandve S.R."/>
            <person name="Heier L."/>
            <person name="Spannagl M."/>
            <person name="Pfeifer M."/>
            <person name="Jakobsen K.S."/>
            <person name="Wulff B.B."/>
            <person name="Steuernagel B."/>
            <person name="Mayer K.F."/>
            <person name="Olsen O.A."/>
        </authorList>
    </citation>
    <scope>NUCLEOTIDE SEQUENCE [LARGE SCALE GENOMIC DNA]</scope>
    <source>
        <strain evidence="3">cv. AL8/78</strain>
    </source>
</reference>